<accession>A0A0K2H3H5</accession>
<evidence type="ECO:0000313" key="2">
    <source>
        <dbReference type="EMBL" id="ALA68594.1"/>
    </source>
</evidence>
<evidence type="ECO:0008006" key="4">
    <source>
        <dbReference type="Google" id="ProtNLM"/>
    </source>
</evidence>
<dbReference type="PATRIC" id="fig|1408189.4.peg.1697"/>
<dbReference type="Gene3D" id="1.10.30.50">
    <property type="match status" value="1"/>
</dbReference>
<feature type="compositionally biased region" description="Acidic residues" evidence="1">
    <location>
        <begin position="433"/>
        <end position="454"/>
    </location>
</feature>
<keyword evidence="3" id="KW-1185">Reference proteome</keyword>
<protein>
    <recommendedName>
        <fullName evidence="4">HNH nuclease domain-containing protein</fullName>
    </recommendedName>
</protein>
<dbReference type="AlphaFoldDB" id="A0A0K2H3H5"/>
<dbReference type="Proteomes" id="UP000058446">
    <property type="component" value="Chromosome"/>
</dbReference>
<gene>
    <name evidence="2" type="ORF">CLAC_08485</name>
</gene>
<proteinExistence type="predicted"/>
<name>A0A0K2H3H5_9CORY</name>
<dbReference type="STRING" id="1408189.CLAC_08485"/>
<dbReference type="RefSeq" id="WP_211255351.1">
    <property type="nucleotide sequence ID" value="NZ_CP006841.1"/>
</dbReference>
<organism evidence="2 3">
    <name type="scientific">Corynebacterium lactis RW2-5</name>
    <dbReference type="NCBI Taxonomy" id="1408189"/>
    <lineage>
        <taxon>Bacteria</taxon>
        <taxon>Bacillati</taxon>
        <taxon>Actinomycetota</taxon>
        <taxon>Actinomycetes</taxon>
        <taxon>Mycobacteriales</taxon>
        <taxon>Corynebacteriaceae</taxon>
        <taxon>Corynebacterium</taxon>
    </lineage>
</organism>
<evidence type="ECO:0000313" key="3">
    <source>
        <dbReference type="Proteomes" id="UP000058446"/>
    </source>
</evidence>
<feature type="region of interest" description="Disordered" evidence="1">
    <location>
        <begin position="433"/>
        <end position="460"/>
    </location>
</feature>
<dbReference type="KEGG" id="clw:CLAC_08485"/>
<evidence type="ECO:0000256" key="1">
    <source>
        <dbReference type="SAM" id="MobiDB-lite"/>
    </source>
</evidence>
<dbReference type="CDD" id="cd00085">
    <property type="entry name" value="HNHc"/>
    <property type="match status" value="1"/>
</dbReference>
<dbReference type="InterPro" id="IPR003615">
    <property type="entry name" value="HNH_nuc"/>
</dbReference>
<feature type="region of interest" description="Disordered" evidence="1">
    <location>
        <begin position="206"/>
        <end position="229"/>
    </location>
</feature>
<reference evidence="2 3" key="1">
    <citation type="submission" date="2013-10" db="EMBL/GenBank/DDBJ databases">
        <title>Complete genome sequence of Corynebacterium lactis DSM 45799(T), isolated from raw cow milk.</title>
        <authorList>
            <person name="Ruckert C."/>
            <person name="Albersmeier A."/>
            <person name="Lipski A."/>
            <person name="Kalinowski J."/>
        </authorList>
    </citation>
    <scope>NUCLEOTIDE SEQUENCE [LARGE SCALE GENOMIC DNA]</scope>
    <source>
        <strain evidence="2 3">RW2-5</strain>
    </source>
</reference>
<dbReference type="EMBL" id="CP006841">
    <property type="protein sequence ID" value="ALA68594.1"/>
    <property type="molecule type" value="Genomic_DNA"/>
</dbReference>
<sequence length="460" mass="50118">MGDTVEAYWAHQQPDDPLSQKIRASNRALLELIEACCPNEDDDVEYHAAGLSIRLGLSRGKVMQLCEIGLMLRRMPRISEIARDTAILGLPHLGIIANGTFAIADEQIEAVENEVVELLTPTRARQAMVGPRTLTNKIGDIVAEYDDRARGDGTVPQVTTAESVTVTELPGGKYSQIVATLRSDRSRLIKLALDAAVHTLNKKALDDEKSEAPGENAEAEEATSGKNSKRATLSDALVALVSQQTTAEVVLNIYRTPGSDDAWLDGAGWLGALATEEWMREVTHVRMSGDSSTEGYRPTDAQAARVRGRDGTCRFPGCETPAHQCDLDHIQPYDHESPEGGGPTDTQNLHCLCRRHHNLKTHRLYDVTAFSDGTELWTSADGSATATSVPSGPMAGFGRQTFSQRLTRKTKARQKNYIDWLLSFSVSTIFVGDDEANGDNESESPEQISEEEAGDTGKSR</sequence>